<dbReference type="AlphaFoldDB" id="A0AA88SDC8"/>
<reference evidence="1" key="1">
    <citation type="submission" date="2023-08" db="EMBL/GenBank/DDBJ databases">
        <title>Pelteobagrus vachellii genome.</title>
        <authorList>
            <person name="Liu H."/>
        </authorList>
    </citation>
    <scope>NUCLEOTIDE SEQUENCE</scope>
    <source>
        <strain evidence="1">PRFRI_2022a</strain>
        <tissue evidence="1">Muscle</tissue>
    </source>
</reference>
<evidence type="ECO:0000313" key="1">
    <source>
        <dbReference type="EMBL" id="KAK2829720.1"/>
    </source>
</evidence>
<protein>
    <submittedName>
        <fullName evidence="1">Uncharacterized protein</fullName>
    </submittedName>
</protein>
<comment type="caution">
    <text evidence="1">The sequence shown here is derived from an EMBL/GenBank/DDBJ whole genome shotgun (WGS) entry which is preliminary data.</text>
</comment>
<proteinExistence type="predicted"/>
<evidence type="ECO:0000313" key="2">
    <source>
        <dbReference type="Proteomes" id="UP001187315"/>
    </source>
</evidence>
<keyword evidence="2" id="KW-1185">Reference proteome</keyword>
<dbReference type="EMBL" id="JAVHJS010000018">
    <property type="protein sequence ID" value="KAK2829720.1"/>
    <property type="molecule type" value="Genomic_DNA"/>
</dbReference>
<organism evidence="1 2">
    <name type="scientific">Tachysurus vachellii</name>
    <name type="common">Darkbarbel catfish</name>
    <name type="synonym">Pelteobagrus vachellii</name>
    <dbReference type="NCBI Taxonomy" id="175792"/>
    <lineage>
        <taxon>Eukaryota</taxon>
        <taxon>Metazoa</taxon>
        <taxon>Chordata</taxon>
        <taxon>Craniata</taxon>
        <taxon>Vertebrata</taxon>
        <taxon>Euteleostomi</taxon>
        <taxon>Actinopterygii</taxon>
        <taxon>Neopterygii</taxon>
        <taxon>Teleostei</taxon>
        <taxon>Ostariophysi</taxon>
        <taxon>Siluriformes</taxon>
        <taxon>Bagridae</taxon>
        <taxon>Tachysurus</taxon>
    </lineage>
</organism>
<accession>A0AA88SDC8</accession>
<gene>
    <name evidence="1" type="ORF">Q7C36_017710</name>
</gene>
<name>A0AA88SDC8_TACVA</name>
<dbReference type="Proteomes" id="UP001187315">
    <property type="component" value="Unassembled WGS sequence"/>
</dbReference>
<sequence>MGCYGSESRVGLRDPKQDVPEELLHVTADSSSVPRLECALQSLASVAAVRPRPRDLWGEDLKCQALLRARSVRVSGPRNALLIVIESKGEGAKGVKTG</sequence>